<dbReference type="InterPro" id="IPR009100">
    <property type="entry name" value="AcylCoA_DH/oxidase_NM_dom_sf"/>
</dbReference>
<dbReference type="GO" id="GO:0016712">
    <property type="term" value="F:oxidoreductase activity, acting on paired donors, with incorporation or reduction of molecular oxygen, reduced flavin or flavoprotein as one donor, and incorporation of one atom of oxygen"/>
    <property type="evidence" value="ECO:0007669"/>
    <property type="project" value="InterPro"/>
</dbReference>
<dbReference type="GO" id="GO:0050660">
    <property type="term" value="F:flavin adenine dinucleotide binding"/>
    <property type="evidence" value="ECO:0007669"/>
    <property type="project" value="InterPro"/>
</dbReference>
<dbReference type="InterPro" id="IPR024674">
    <property type="entry name" value="HpaB/PvcC/4-BUDH_N"/>
</dbReference>
<dbReference type="Pfam" id="PF11794">
    <property type="entry name" value="HpaB_N"/>
    <property type="match status" value="1"/>
</dbReference>
<dbReference type="InterPro" id="IPR024719">
    <property type="entry name" value="HpaB/PvcC/4-BUDH_C"/>
</dbReference>
<keyword evidence="3" id="KW-0274">FAD</keyword>
<evidence type="ECO:0000313" key="8">
    <source>
        <dbReference type="Proteomes" id="UP001174909"/>
    </source>
</evidence>
<dbReference type="AlphaFoldDB" id="A0AA35X5M2"/>
<dbReference type="InterPro" id="IPR004925">
    <property type="entry name" value="HpaB/PvcC/4-BUDH"/>
</dbReference>
<comment type="caution">
    <text evidence="7">The sequence shown here is derived from an EMBL/GenBank/DDBJ whole genome shotgun (WGS) entry which is preliminary data.</text>
</comment>
<reference evidence="7" key="1">
    <citation type="submission" date="2023-03" db="EMBL/GenBank/DDBJ databases">
        <authorList>
            <person name="Steffen K."/>
            <person name="Cardenas P."/>
        </authorList>
    </citation>
    <scope>NUCLEOTIDE SEQUENCE</scope>
</reference>
<feature type="domain" description="HpaB/PvcC/4-BUDH C-terminal" evidence="5">
    <location>
        <begin position="284"/>
        <end position="482"/>
    </location>
</feature>
<dbReference type="SUPFAM" id="SSF47203">
    <property type="entry name" value="Acyl-CoA dehydrogenase C-terminal domain-like"/>
    <property type="match status" value="1"/>
</dbReference>
<feature type="domain" description="HpaB/PvcC/4-BUDH N-terminal" evidence="6">
    <location>
        <begin position="5"/>
        <end position="277"/>
    </location>
</feature>
<dbReference type="Gene3D" id="1.10.3140.10">
    <property type="entry name" value="4-hydroxybutyryl-coa dehydratase, domain 1"/>
    <property type="match status" value="1"/>
</dbReference>
<organism evidence="7 8">
    <name type="scientific">Geodia barretti</name>
    <name type="common">Barrett's horny sponge</name>
    <dbReference type="NCBI Taxonomy" id="519541"/>
    <lineage>
        <taxon>Eukaryota</taxon>
        <taxon>Metazoa</taxon>
        <taxon>Porifera</taxon>
        <taxon>Demospongiae</taxon>
        <taxon>Heteroscleromorpha</taxon>
        <taxon>Tetractinellida</taxon>
        <taxon>Astrophorina</taxon>
        <taxon>Geodiidae</taxon>
        <taxon>Geodia</taxon>
    </lineage>
</organism>
<keyword evidence="2" id="KW-0285">Flavoprotein</keyword>
<dbReference type="Gene3D" id="2.40.110.10">
    <property type="entry name" value="Butyryl-CoA Dehydrogenase, subunit A, domain 2"/>
    <property type="match status" value="1"/>
</dbReference>
<dbReference type="InterPro" id="IPR012687">
    <property type="entry name" value="HpaB_Deino-type"/>
</dbReference>
<accession>A0AA35X5M2</accession>
<evidence type="ECO:0000256" key="3">
    <source>
        <dbReference type="ARBA" id="ARBA00022827"/>
    </source>
</evidence>
<dbReference type="InterPro" id="IPR046373">
    <property type="entry name" value="Acyl-CoA_Oxase/DH_mid-dom_sf"/>
</dbReference>
<dbReference type="GO" id="GO:0010124">
    <property type="term" value="P:phenylacetate catabolic process"/>
    <property type="evidence" value="ECO:0007669"/>
    <property type="project" value="InterPro"/>
</dbReference>
<name>A0AA35X5M2_GEOBA</name>
<evidence type="ECO:0000259" key="5">
    <source>
        <dbReference type="Pfam" id="PF03241"/>
    </source>
</evidence>
<dbReference type="PIRSF" id="PIRSF000331">
    <property type="entry name" value="HpaA_HpaB"/>
    <property type="match status" value="1"/>
</dbReference>
<dbReference type="NCBIfam" id="TIGR02309">
    <property type="entry name" value="HpaB-1"/>
    <property type="match status" value="1"/>
</dbReference>
<gene>
    <name evidence="7" type="ORF">GBAR_LOCUS21530</name>
</gene>
<dbReference type="PANTHER" id="PTHR36117:SF3">
    <property type="entry name" value="4-HYDROXYPHENYLACETATE 3-MONOOXYGENASE-RELATED"/>
    <property type="match status" value="1"/>
</dbReference>
<evidence type="ECO:0000256" key="4">
    <source>
        <dbReference type="ARBA" id="ARBA00023002"/>
    </source>
</evidence>
<sequence length="485" mass="54399">MPARTGAAYLAGLKEQQREIWLDGRRVDDVTEFPGLANGARSIAQLYDMQHDAAASCAMTYASPATGDPVGLSFIIPRTKDDLARRREMMSRWAHASYGMMGRTPDFLNVTIMSMAAAGDFFGDNRPEFKQNVTDYYEHARDNDLCMTHTLVNLQRNRAPSATSMNYSTDVALHVVKETDAGLVVRGPRVLATLGPLSDEIMVYPTRSSLLARDEDAHKYAFAFAVPCGIDGLKFICRESFDLGKSHFDHPLGSRFEEMDAIVYFDDVLVPWERVFMYGDRHKCNNMSAETGQYVHTGHQVVTKNVAKCEFITGIASLMVNTLGNGDVPQVQGLLAELVENLEITKALLTQSEVNAKLDNWGVMLPDRVPLNVARNLFIKMYPRMAEIIQLLGSSSLMALPSEQDFGGPMGEVLDTYLDTDTATARERVRLFRLAWDAACSSFAGRQVLYERYFQGDWMRNAALLLGIYDREPMMEQVREFLERD</sequence>
<comment type="cofactor">
    <cofactor evidence="1">
        <name>FAD</name>
        <dbReference type="ChEBI" id="CHEBI:57692"/>
    </cofactor>
</comment>
<evidence type="ECO:0000259" key="6">
    <source>
        <dbReference type="Pfam" id="PF11794"/>
    </source>
</evidence>
<dbReference type="PANTHER" id="PTHR36117">
    <property type="entry name" value="4-HYDROXYPHENYLACETATE 3-MONOOXYGENASE-RELATED"/>
    <property type="match status" value="1"/>
</dbReference>
<evidence type="ECO:0000256" key="2">
    <source>
        <dbReference type="ARBA" id="ARBA00022630"/>
    </source>
</evidence>
<protein>
    <submittedName>
        <fullName evidence="7">4-hydroxyphenylacetate 3-monooxygenase oxygenase component</fullName>
    </submittedName>
</protein>
<dbReference type="InterPro" id="IPR036250">
    <property type="entry name" value="AcylCo_DH-like_C"/>
</dbReference>
<dbReference type="GO" id="GO:0016627">
    <property type="term" value="F:oxidoreductase activity, acting on the CH-CH group of donors"/>
    <property type="evidence" value="ECO:0007669"/>
    <property type="project" value="InterPro"/>
</dbReference>
<proteinExistence type="predicted"/>
<dbReference type="Proteomes" id="UP001174909">
    <property type="component" value="Unassembled WGS sequence"/>
</dbReference>
<dbReference type="Gene3D" id="1.20.140.10">
    <property type="entry name" value="Butyryl-CoA Dehydrogenase, subunit A, domain 3"/>
    <property type="match status" value="1"/>
</dbReference>
<evidence type="ECO:0000313" key="7">
    <source>
        <dbReference type="EMBL" id="CAI8038607.1"/>
    </source>
</evidence>
<dbReference type="Pfam" id="PF03241">
    <property type="entry name" value="HpaB"/>
    <property type="match status" value="1"/>
</dbReference>
<evidence type="ECO:0000256" key="1">
    <source>
        <dbReference type="ARBA" id="ARBA00001974"/>
    </source>
</evidence>
<dbReference type="SUPFAM" id="SSF56645">
    <property type="entry name" value="Acyl-CoA dehydrogenase NM domain-like"/>
    <property type="match status" value="1"/>
</dbReference>
<keyword evidence="4" id="KW-0560">Oxidoreductase</keyword>
<keyword evidence="8" id="KW-1185">Reference proteome</keyword>
<dbReference type="EMBL" id="CASHTH010003003">
    <property type="protein sequence ID" value="CAI8038607.1"/>
    <property type="molecule type" value="Genomic_DNA"/>
</dbReference>